<dbReference type="Proteomes" id="UP000178724">
    <property type="component" value="Unassembled WGS sequence"/>
</dbReference>
<evidence type="ECO:0000313" key="8">
    <source>
        <dbReference type="EMBL" id="OGB90022.1"/>
    </source>
</evidence>
<dbReference type="InterPro" id="IPR012933">
    <property type="entry name" value="HicA_mRNA_interferase"/>
</dbReference>
<keyword evidence="7" id="KW-0346">Stress response</keyword>
<name>A0A1F4Q436_UNCSA</name>
<dbReference type="GO" id="GO:0016787">
    <property type="term" value="F:hydrolase activity"/>
    <property type="evidence" value="ECO:0007669"/>
    <property type="project" value="UniProtKB-KW"/>
</dbReference>
<accession>A0A1F4Q436</accession>
<gene>
    <name evidence="8" type="ORF">A2625_01635</name>
</gene>
<evidence type="ECO:0000256" key="1">
    <source>
        <dbReference type="ARBA" id="ARBA00006620"/>
    </source>
</evidence>
<dbReference type="InterPro" id="IPR038570">
    <property type="entry name" value="HicA_sf"/>
</dbReference>
<sequence length="71" mass="8071">MPKLGPIAWKELVRRLREFGFDGPLSGGKHPFMVKGDLVLTIPNPHHGDISVDLLSRILKQAKISRENWQK</sequence>
<dbReference type="EMBL" id="METM01000016">
    <property type="protein sequence ID" value="OGB90022.1"/>
    <property type="molecule type" value="Genomic_DNA"/>
</dbReference>
<evidence type="ECO:0000256" key="4">
    <source>
        <dbReference type="ARBA" id="ARBA00022759"/>
    </source>
</evidence>
<evidence type="ECO:0000256" key="7">
    <source>
        <dbReference type="ARBA" id="ARBA00023016"/>
    </source>
</evidence>
<comment type="similarity">
    <text evidence="1">Belongs to the HicA mRNA interferase family.</text>
</comment>
<reference evidence="8 9" key="1">
    <citation type="journal article" date="2016" name="Nat. Commun.">
        <title>Thousands of microbial genomes shed light on interconnected biogeochemical processes in an aquifer system.</title>
        <authorList>
            <person name="Anantharaman K."/>
            <person name="Brown C.T."/>
            <person name="Hug L.A."/>
            <person name="Sharon I."/>
            <person name="Castelle C.J."/>
            <person name="Probst A.J."/>
            <person name="Thomas B.C."/>
            <person name="Singh A."/>
            <person name="Wilkins M.J."/>
            <person name="Karaoz U."/>
            <person name="Brodie E.L."/>
            <person name="Williams K.H."/>
            <person name="Hubbard S.S."/>
            <person name="Banfield J.F."/>
        </authorList>
    </citation>
    <scope>NUCLEOTIDE SEQUENCE [LARGE SCALE GENOMIC DNA]</scope>
</reference>
<dbReference type="GO" id="GO:0003729">
    <property type="term" value="F:mRNA binding"/>
    <property type="evidence" value="ECO:0007669"/>
    <property type="project" value="InterPro"/>
</dbReference>
<keyword evidence="4" id="KW-0255">Endonuclease</keyword>
<evidence type="ECO:0000256" key="5">
    <source>
        <dbReference type="ARBA" id="ARBA00022801"/>
    </source>
</evidence>
<dbReference type="Gene3D" id="3.30.920.30">
    <property type="entry name" value="Hypothetical protein"/>
    <property type="match status" value="1"/>
</dbReference>
<evidence type="ECO:0000256" key="3">
    <source>
        <dbReference type="ARBA" id="ARBA00022722"/>
    </source>
</evidence>
<evidence type="ECO:0000256" key="6">
    <source>
        <dbReference type="ARBA" id="ARBA00022884"/>
    </source>
</evidence>
<dbReference type="Pfam" id="PF07927">
    <property type="entry name" value="HicA_toxin"/>
    <property type="match status" value="1"/>
</dbReference>
<keyword evidence="5" id="KW-0378">Hydrolase</keyword>
<protein>
    <recommendedName>
        <fullName evidence="10">Type II toxin-antitoxin system HicA family toxin</fullName>
    </recommendedName>
</protein>
<dbReference type="SUPFAM" id="SSF54786">
    <property type="entry name" value="YcfA/nrd intein domain"/>
    <property type="match status" value="1"/>
</dbReference>
<dbReference type="GO" id="GO:0004519">
    <property type="term" value="F:endonuclease activity"/>
    <property type="evidence" value="ECO:0007669"/>
    <property type="project" value="UniProtKB-KW"/>
</dbReference>
<evidence type="ECO:0008006" key="10">
    <source>
        <dbReference type="Google" id="ProtNLM"/>
    </source>
</evidence>
<evidence type="ECO:0000256" key="2">
    <source>
        <dbReference type="ARBA" id="ARBA00022649"/>
    </source>
</evidence>
<dbReference type="AlphaFoldDB" id="A0A1F4Q436"/>
<keyword evidence="2" id="KW-1277">Toxin-antitoxin system</keyword>
<keyword evidence="6" id="KW-0694">RNA-binding</keyword>
<keyword evidence="3" id="KW-0540">Nuclease</keyword>
<organism evidence="8 9">
    <name type="scientific">candidate division WOR-1 bacterium RIFCSPHIGHO2_01_FULL_53_15</name>
    <dbReference type="NCBI Taxonomy" id="1802564"/>
    <lineage>
        <taxon>Bacteria</taxon>
        <taxon>Bacillati</taxon>
        <taxon>Saganbacteria</taxon>
    </lineage>
</organism>
<evidence type="ECO:0000313" key="9">
    <source>
        <dbReference type="Proteomes" id="UP000178724"/>
    </source>
</evidence>
<comment type="caution">
    <text evidence="8">The sequence shown here is derived from an EMBL/GenBank/DDBJ whole genome shotgun (WGS) entry which is preliminary data.</text>
</comment>
<proteinExistence type="inferred from homology"/>